<reference evidence="3" key="2">
    <citation type="submission" date="2025-08" db="UniProtKB">
        <authorList>
            <consortium name="Ensembl"/>
        </authorList>
    </citation>
    <scope>IDENTIFICATION</scope>
</reference>
<evidence type="ECO:0000259" key="2">
    <source>
        <dbReference type="Pfam" id="PF25076"/>
    </source>
</evidence>
<sequence length="161" mass="17909">ISEAWGLCAKCSESLYGLKYIRMDDGPDCVPCYDNTFAAACVECQPHVGHDSREVFYQDRHIQVGCCGCQSFSCQYSELLCIDCCSSALSREFTCRVRRHAWVPEAGMQKRPDRARALLLVQWFVSSCWAPVPLCLASMLIAACPARRTSFLLTVPSAASH</sequence>
<dbReference type="SUPFAM" id="SSF57716">
    <property type="entry name" value="Glucocorticoid receptor-like (DNA-binding domain)"/>
    <property type="match status" value="1"/>
</dbReference>
<evidence type="ECO:0000256" key="1">
    <source>
        <dbReference type="ARBA" id="ARBA00022737"/>
    </source>
</evidence>
<dbReference type="AlphaFoldDB" id="A0A8C8XVY3"/>
<reference evidence="3" key="1">
    <citation type="journal article" date="2019" name="bioRxiv">
        <title>Long live the king: chromosome-level assembly of the lion (Panthera leo) using linked-read, Hi-C, and long read data.</title>
        <authorList>
            <person name="Armstrong E.E."/>
            <person name="Taylor R.W."/>
            <person name="Miller D.E."/>
            <person name="Kaelin C."/>
            <person name="Barsh G."/>
            <person name="Hadly E.A."/>
            <person name="Petrov D."/>
        </authorList>
    </citation>
    <scope>NUCLEOTIDE SEQUENCE [LARGE SCALE GENOMIC DNA]</scope>
</reference>
<reference evidence="3" key="3">
    <citation type="submission" date="2025-09" db="UniProtKB">
        <authorList>
            <consortium name="Ensembl"/>
        </authorList>
    </citation>
    <scope>IDENTIFICATION</scope>
</reference>
<dbReference type="Ensembl" id="ENSPLOT00000027320.1">
    <property type="protein sequence ID" value="ENSPLOP00000024752.1"/>
    <property type="gene ID" value="ENSPLOG00000018146.1"/>
</dbReference>
<organism evidence="3 4">
    <name type="scientific">Panthera leo</name>
    <name type="common">Lion</name>
    <dbReference type="NCBI Taxonomy" id="9689"/>
    <lineage>
        <taxon>Eukaryota</taxon>
        <taxon>Metazoa</taxon>
        <taxon>Chordata</taxon>
        <taxon>Craniata</taxon>
        <taxon>Vertebrata</taxon>
        <taxon>Euteleostomi</taxon>
        <taxon>Mammalia</taxon>
        <taxon>Eutheria</taxon>
        <taxon>Laurasiatheria</taxon>
        <taxon>Carnivora</taxon>
        <taxon>Feliformia</taxon>
        <taxon>Felidae</taxon>
        <taxon>Pantherinae</taxon>
        <taxon>Panthera</taxon>
    </lineage>
</organism>
<keyword evidence="1" id="KW-0677">Repeat</keyword>
<evidence type="ECO:0000313" key="3">
    <source>
        <dbReference type="Ensembl" id="ENSPLOP00000024752.1"/>
    </source>
</evidence>
<protein>
    <recommendedName>
        <fullName evidence="2">FHL1/2/3/5 N-terminal LIM domain-containing protein</fullName>
    </recommendedName>
</protein>
<accession>A0A8C8XVY3</accession>
<dbReference type="Pfam" id="PF25076">
    <property type="entry name" value="LIM_FHL2-3_N"/>
    <property type="match status" value="1"/>
</dbReference>
<evidence type="ECO:0000313" key="4">
    <source>
        <dbReference type="Proteomes" id="UP000694399"/>
    </source>
</evidence>
<name>A0A8C8XVY3_PANLE</name>
<dbReference type="Proteomes" id="UP000694399">
    <property type="component" value="Chromosome D1"/>
</dbReference>
<keyword evidence="4" id="KW-1185">Reference proteome</keyword>
<feature type="domain" description="FHL1/2/3/5 N-terminal LIM" evidence="2">
    <location>
        <begin position="8"/>
        <end position="34"/>
    </location>
</feature>
<dbReference type="InterPro" id="IPR056807">
    <property type="entry name" value="LIM_FHL1/2/3/5_N"/>
</dbReference>
<proteinExistence type="predicted"/>